<dbReference type="FunFam" id="1.20.1280.290:FF:000009">
    <property type="entry name" value="PQ loop repeat family protein"/>
    <property type="match status" value="1"/>
</dbReference>
<dbReference type="GO" id="GO:0098852">
    <property type="term" value="C:lytic vacuole membrane"/>
    <property type="evidence" value="ECO:0007669"/>
    <property type="project" value="UniProtKB-ARBA"/>
</dbReference>
<dbReference type="GO" id="GO:0015174">
    <property type="term" value="F:basic amino acid transmembrane transporter activity"/>
    <property type="evidence" value="ECO:0007669"/>
    <property type="project" value="UniProtKB-ARBA"/>
</dbReference>
<keyword evidence="7" id="KW-1185">Reference proteome</keyword>
<dbReference type="Pfam" id="PF04193">
    <property type="entry name" value="PQ-loop"/>
    <property type="match status" value="2"/>
</dbReference>
<reference evidence="6 7" key="1">
    <citation type="journal article" date="2010" name="Cell">
        <title>The genome of Naegleria gruberi illuminates early eukaryotic versatility.</title>
        <authorList>
            <person name="Fritz-Laylin L.K."/>
            <person name="Prochnik S.E."/>
            <person name="Ginger M.L."/>
            <person name="Dacks J.B."/>
            <person name="Carpenter M.L."/>
            <person name="Field M.C."/>
            <person name="Kuo A."/>
            <person name="Paredez A."/>
            <person name="Chapman J."/>
            <person name="Pham J."/>
            <person name="Shu S."/>
            <person name="Neupane R."/>
            <person name="Cipriano M."/>
            <person name="Mancuso J."/>
            <person name="Tu H."/>
            <person name="Salamov A."/>
            <person name="Lindquist E."/>
            <person name="Shapiro H."/>
            <person name="Lucas S."/>
            <person name="Grigoriev I.V."/>
            <person name="Cande W.Z."/>
            <person name="Fulton C."/>
            <person name="Rokhsar D.S."/>
            <person name="Dawson S.C."/>
        </authorList>
    </citation>
    <scope>NUCLEOTIDE SEQUENCE [LARGE SCALE GENOMIC DNA]</scope>
    <source>
        <strain evidence="6 7">NEG-M</strain>
    </source>
</reference>
<evidence type="ECO:0000313" key="7">
    <source>
        <dbReference type="Proteomes" id="UP000006671"/>
    </source>
</evidence>
<evidence type="ECO:0000256" key="1">
    <source>
        <dbReference type="ARBA" id="ARBA00004141"/>
    </source>
</evidence>
<evidence type="ECO:0000256" key="2">
    <source>
        <dbReference type="ARBA" id="ARBA00022692"/>
    </source>
</evidence>
<feature type="transmembrane region" description="Helical" evidence="5">
    <location>
        <begin position="249"/>
        <end position="267"/>
    </location>
</feature>
<keyword evidence="4 5" id="KW-0472">Membrane</keyword>
<dbReference type="PANTHER" id="PTHR16201">
    <property type="entry name" value="SEVEN TRANSMEMBRANE PROTEIN 1-RELATED"/>
    <property type="match status" value="1"/>
</dbReference>
<protein>
    <submittedName>
        <fullName evidence="6">Predicted protein</fullName>
    </submittedName>
</protein>
<dbReference type="Proteomes" id="UP000006671">
    <property type="component" value="Unassembled WGS sequence"/>
</dbReference>
<organism evidence="7">
    <name type="scientific">Naegleria gruberi</name>
    <name type="common">Amoeba</name>
    <dbReference type="NCBI Taxonomy" id="5762"/>
    <lineage>
        <taxon>Eukaryota</taxon>
        <taxon>Discoba</taxon>
        <taxon>Heterolobosea</taxon>
        <taxon>Tetramitia</taxon>
        <taxon>Eutetramitia</taxon>
        <taxon>Vahlkampfiidae</taxon>
        <taxon>Naegleria</taxon>
    </lineage>
</organism>
<name>D2VFB3_NAEGR</name>
<dbReference type="EMBL" id="GG738868">
    <property type="protein sequence ID" value="EFC44339.1"/>
    <property type="molecule type" value="Genomic_DNA"/>
</dbReference>
<evidence type="ECO:0000256" key="3">
    <source>
        <dbReference type="ARBA" id="ARBA00022989"/>
    </source>
</evidence>
<sequence>MYTTILSSNSSLGNQSSLYIGNCLLVDPDGYPYIEWMYSIMGECVHSPLEQSSFYVGLGSIVLYLFGGIPQIVQNFIKHHADGLSPWTLAQWMVGDGSNLLGAVLTGQLFTQILLAVYFVLVDIILIGQYHHHEETIHEDTNAAKLNSPLNISILLVLIAFFCIFQIINTAQLNPNLIGAEFTNQRVGRKLLTIQEEKDHNSVEFPPTSAKSIIGYVIGCIATVSYLGSRIAQTFKNFKRGSTEGMNPILFLCSVSGNILYSLSIFLFSVDSSFLMYKIPWLCSSLGNITLDTVILSQYTFYTFIKKHIKAGKSSKGNQSNKV</sequence>
<feature type="transmembrane region" description="Helical" evidence="5">
    <location>
        <begin position="149"/>
        <end position="168"/>
    </location>
</feature>
<dbReference type="SMART" id="SM00679">
    <property type="entry name" value="CTNS"/>
    <property type="match status" value="2"/>
</dbReference>
<evidence type="ECO:0000313" key="6">
    <source>
        <dbReference type="EMBL" id="EFC44339.1"/>
    </source>
</evidence>
<dbReference type="OrthoDB" id="8048523at2759"/>
<dbReference type="AlphaFoldDB" id="D2VFB3"/>
<feature type="transmembrane region" description="Helical" evidence="5">
    <location>
        <begin position="213"/>
        <end position="229"/>
    </location>
</feature>
<dbReference type="GeneID" id="8848233"/>
<feature type="transmembrane region" description="Helical" evidence="5">
    <location>
        <begin position="279"/>
        <end position="305"/>
    </location>
</feature>
<dbReference type="PANTHER" id="PTHR16201:SF34">
    <property type="entry name" value="LYSOSOMAL AMINO ACID TRANSPORTER 1"/>
    <property type="match status" value="1"/>
</dbReference>
<dbReference type="Gene3D" id="1.20.1280.290">
    <property type="match status" value="2"/>
</dbReference>
<comment type="subcellular location">
    <subcellularLocation>
        <location evidence="1">Membrane</location>
        <topology evidence="1">Multi-pass membrane protein</topology>
    </subcellularLocation>
</comment>
<evidence type="ECO:0000256" key="5">
    <source>
        <dbReference type="SAM" id="Phobius"/>
    </source>
</evidence>
<dbReference type="InParanoid" id="D2VFB3"/>
<dbReference type="InterPro" id="IPR006603">
    <property type="entry name" value="PQ-loop_rpt"/>
</dbReference>
<feature type="transmembrane region" description="Helical" evidence="5">
    <location>
        <begin position="109"/>
        <end position="128"/>
    </location>
</feature>
<gene>
    <name evidence="6" type="ORF">NAEGRDRAFT_36645</name>
</gene>
<dbReference type="VEuPathDB" id="AmoebaDB:NAEGRDRAFT_36645"/>
<accession>D2VFB3</accession>
<dbReference type="FunCoup" id="D2VFB3">
    <property type="interactions" value="92"/>
</dbReference>
<keyword evidence="3 5" id="KW-1133">Transmembrane helix</keyword>
<dbReference type="InterPro" id="IPR051415">
    <property type="entry name" value="LAAT-1"/>
</dbReference>
<dbReference type="OMA" id="LIMNASW"/>
<evidence type="ECO:0000256" key="4">
    <source>
        <dbReference type="ARBA" id="ARBA00023136"/>
    </source>
</evidence>
<dbReference type="KEGG" id="ngr:NAEGRDRAFT_36645"/>
<feature type="transmembrane region" description="Helical" evidence="5">
    <location>
        <begin position="54"/>
        <end position="73"/>
    </location>
</feature>
<keyword evidence="2 5" id="KW-0812">Transmembrane</keyword>
<dbReference type="RefSeq" id="XP_002677083.1">
    <property type="nucleotide sequence ID" value="XM_002677037.1"/>
</dbReference>
<proteinExistence type="predicted"/>
<dbReference type="eggNOG" id="KOG2913">
    <property type="taxonomic scope" value="Eukaryota"/>
</dbReference>